<dbReference type="EMBL" id="BAABFR010000134">
    <property type="protein sequence ID" value="GAA4405213.1"/>
    <property type="molecule type" value="Genomic_DNA"/>
</dbReference>
<reference evidence="2" key="1">
    <citation type="journal article" date="2019" name="Int. J. Syst. Evol. Microbiol.">
        <title>The Global Catalogue of Microorganisms (GCM) 10K type strain sequencing project: providing services to taxonomists for standard genome sequencing and annotation.</title>
        <authorList>
            <consortium name="The Broad Institute Genomics Platform"/>
            <consortium name="The Broad Institute Genome Sequencing Center for Infectious Disease"/>
            <person name="Wu L."/>
            <person name="Ma J."/>
        </authorList>
    </citation>
    <scope>NUCLEOTIDE SEQUENCE [LARGE SCALE GENOMIC DNA]</scope>
    <source>
        <strain evidence="2">JCM 17688</strain>
    </source>
</reference>
<dbReference type="InterPro" id="IPR008928">
    <property type="entry name" value="6-hairpin_glycosidase_sf"/>
</dbReference>
<dbReference type="GO" id="GO:0016787">
    <property type="term" value="F:hydrolase activity"/>
    <property type="evidence" value="ECO:0007669"/>
    <property type="project" value="UniProtKB-KW"/>
</dbReference>
<dbReference type="PANTHER" id="PTHR47791">
    <property type="entry name" value="MEIOTICALLY UP-REGULATED GENE 191 PROTEIN"/>
    <property type="match status" value="1"/>
</dbReference>
<keyword evidence="1" id="KW-0378">Hydrolase</keyword>
<dbReference type="InterPro" id="IPR005198">
    <property type="entry name" value="Glyco_hydro_76"/>
</dbReference>
<proteinExistence type="predicted"/>
<evidence type="ECO:0000313" key="2">
    <source>
        <dbReference type="Proteomes" id="UP001500635"/>
    </source>
</evidence>
<gene>
    <name evidence="1" type="ORF">GCM10023147_48230</name>
</gene>
<evidence type="ECO:0000313" key="1">
    <source>
        <dbReference type="EMBL" id="GAA4405213.1"/>
    </source>
</evidence>
<dbReference type="InterPro" id="IPR053169">
    <property type="entry name" value="MUG_Protein"/>
</dbReference>
<dbReference type="PIRSF" id="PIRSF021505">
    <property type="entry name" value="O_gly_hdrol"/>
    <property type="match status" value="1"/>
</dbReference>
<name>A0ABP8KEX1_9ACTN</name>
<comment type="caution">
    <text evidence="1">The sequence shown here is derived from an EMBL/GenBank/DDBJ whole genome shotgun (WGS) entry which is preliminary data.</text>
</comment>
<accession>A0ABP8KEX1</accession>
<keyword evidence="2" id="KW-1185">Reference proteome</keyword>
<dbReference type="SUPFAM" id="SSF48208">
    <property type="entry name" value="Six-hairpin glycosidases"/>
    <property type="match status" value="1"/>
</dbReference>
<dbReference type="RefSeq" id="WP_345001051.1">
    <property type="nucleotide sequence ID" value="NZ_BAABFR010000134.1"/>
</dbReference>
<organism evidence="1 2">
    <name type="scientific">Tsukamurella soli</name>
    <dbReference type="NCBI Taxonomy" id="644556"/>
    <lineage>
        <taxon>Bacteria</taxon>
        <taxon>Bacillati</taxon>
        <taxon>Actinomycetota</taxon>
        <taxon>Actinomycetes</taxon>
        <taxon>Mycobacteriales</taxon>
        <taxon>Tsukamurellaceae</taxon>
        <taxon>Tsukamurella</taxon>
    </lineage>
</organism>
<dbReference type="PANTHER" id="PTHR47791:SF3">
    <property type="entry name" value="MEIOTICALLY UP-REGULATED GENE 191 PROTEIN"/>
    <property type="match status" value="1"/>
</dbReference>
<protein>
    <submittedName>
        <fullName evidence="1">Glycosyl hydrolase</fullName>
    </submittedName>
</protein>
<dbReference type="InterPro" id="IPR014512">
    <property type="entry name" value="O_gly_hydro"/>
</dbReference>
<dbReference type="Pfam" id="PF03663">
    <property type="entry name" value="Glyco_hydro_76"/>
    <property type="match status" value="1"/>
</dbReference>
<sequence length="378" mass="40517">MVVHANDGDSALWYGRAEAAQTAVTERHIRPLWGIPTTALGVCAYPPTRRDRLMISWNFWWQAHLIDCAIDAHVRTASGTTRALVHRLIRGHLVRNGFRVTNHYYDDMAWLALALERAERLVGIDTHSAQRTLGAQFMAAWAPQLGGGIPWRKSPDVFLNTPANGPAAIFLARSGNRSRAEQMSEWLFTHLLDETSGLVDDGVESGPAGLGRVHTEKYTYCQGVAIGLEAELSDGDEVHADRVGRIVHAVEAGLTERGVVVGAGGGDGGLFAGILLRYLAFAATSLQGDGSADDDARATARDIVLASAEAAWNGAREVDGHVLFSADFSRPAQVPTDTGGAARFAAGTVVSSAIPERDLSVQLSGWMAMEAAWVVSRG</sequence>
<dbReference type="Proteomes" id="UP001500635">
    <property type="component" value="Unassembled WGS sequence"/>
</dbReference>
<dbReference type="Gene3D" id="1.50.10.20">
    <property type="match status" value="1"/>
</dbReference>